<evidence type="ECO:0000256" key="3">
    <source>
        <dbReference type="ARBA" id="ARBA00023295"/>
    </source>
</evidence>
<gene>
    <name evidence="5" type="ORF">EDE15_0702</name>
</gene>
<evidence type="ECO:0000313" key="5">
    <source>
        <dbReference type="EMBL" id="RSL15221.1"/>
    </source>
</evidence>
<name>A0A428ME99_9BACT</name>
<dbReference type="PANTHER" id="PTHR31339:SF9">
    <property type="entry name" value="PLASMIN AND FIBRONECTIN-BINDING PROTEIN A"/>
    <property type="match status" value="1"/>
</dbReference>
<keyword evidence="3 4" id="KW-0326">Glycosidase</keyword>
<dbReference type="Proteomes" id="UP000269669">
    <property type="component" value="Unassembled WGS sequence"/>
</dbReference>
<evidence type="ECO:0000313" key="6">
    <source>
        <dbReference type="Proteomes" id="UP000269669"/>
    </source>
</evidence>
<accession>A0A428ME99</accession>
<dbReference type="SUPFAM" id="SSF51126">
    <property type="entry name" value="Pectin lyase-like"/>
    <property type="match status" value="1"/>
</dbReference>
<dbReference type="Pfam" id="PF00295">
    <property type="entry name" value="Glyco_hydro_28"/>
    <property type="match status" value="1"/>
</dbReference>
<sequence>MAPAICSSGALALVEATATAQSRKAVQPAVAKPALTLNVRDYGAVGDGTTKDTVALQQAIDRCWVFGGGEVVVPAGNYFTGAIALRSNVLLRLEKDAVIVGSPDFADYPVMQVRWEGKWIPGHVGLIYAVQADHTGVVGPGKISGNYALGGRPNAKNPLRHPALIEPMGCNHLRFEDFSTDYHLMWSLHPTYCEDVVIRNLTIRSTGGNGDGIDVDSCKRVVIDGCDIATGDDCISIKSGRGSEAYSLLKTSEDIQITNCTFADSIFACIGIGSETSGGIRNVRIEHCKFTGAKTFAIYIKSRPGRGAFIEDIVANDLDASGMTGGFLRFNILASGIQDEFPVGGDEGIPTIKNFRFSNIRVKDCPSLVEGTGIHPRKPLEGFSLVNVSGTCAKGISLANVHHAVIRDIHVTGYSGPLLSINNVTGTGLAGAASIDAPKVGDDIPVATGDKAYRLH</sequence>
<dbReference type="InterPro" id="IPR011050">
    <property type="entry name" value="Pectin_lyase_fold/virulence"/>
</dbReference>
<dbReference type="InterPro" id="IPR012334">
    <property type="entry name" value="Pectin_lyas_fold"/>
</dbReference>
<dbReference type="InterPro" id="IPR000743">
    <property type="entry name" value="Glyco_hydro_28"/>
</dbReference>
<dbReference type="GO" id="GO:0005975">
    <property type="term" value="P:carbohydrate metabolic process"/>
    <property type="evidence" value="ECO:0007669"/>
    <property type="project" value="InterPro"/>
</dbReference>
<protein>
    <submittedName>
        <fullName evidence="5">Polygalacturonase</fullName>
    </submittedName>
</protein>
<keyword evidence="6" id="KW-1185">Reference proteome</keyword>
<evidence type="ECO:0000256" key="4">
    <source>
        <dbReference type="RuleBase" id="RU361169"/>
    </source>
</evidence>
<dbReference type="GO" id="GO:0004650">
    <property type="term" value="F:polygalacturonase activity"/>
    <property type="evidence" value="ECO:0007669"/>
    <property type="project" value="InterPro"/>
</dbReference>
<dbReference type="InterPro" id="IPR006626">
    <property type="entry name" value="PbH1"/>
</dbReference>
<dbReference type="AlphaFoldDB" id="A0A428ME99"/>
<proteinExistence type="inferred from homology"/>
<comment type="caution">
    <text evidence="5">The sequence shown here is derived from an EMBL/GenBank/DDBJ whole genome shotgun (WGS) entry which is preliminary data.</text>
</comment>
<dbReference type="EMBL" id="RSDW01000001">
    <property type="protein sequence ID" value="RSL15221.1"/>
    <property type="molecule type" value="Genomic_DNA"/>
</dbReference>
<keyword evidence="2 4" id="KW-0378">Hydrolase</keyword>
<evidence type="ECO:0000256" key="1">
    <source>
        <dbReference type="ARBA" id="ARBA00008834"/>
    </source>
</evidence>
<organism evidence="5 6">
    <name type="scientific">Edaphobacter aggregans</name>
    <dbReference type="NCBI Taxonomy" id="570835"/>
    <lineage>
        <taxon>Bacteria</taxon>
        <taxon>Pseudomonadati</taxon>
        <taxon>Acidobacteriota</taxon>
        <taxon>Terriglobia</taxon>
        <taxon>Terriglobales</taxon>
        <taxon>Acidobacteriaceae</taxon>
        <taxon>Edaphobacter</taxon>
    </lineage>
</organism>
<dbReference type="SMART" id="SM00710">
    <property type="entry name" value="PbH1"/>
    <property type="match status" value="4"/>
</dbReference>
<dbReference type="Gene3D" id="2.160.20.10">
    <property type="entry name" value="Single-stranded right-handed beta-helix, Pectin lyase-like"/>
    <property type="match status" value="1"/>
</dbReference>
<evidence type="ECO:0000256" key="2">
    <source>
        <dbReference type="ARBA" id="ARBA00022801"/>
    </source>
</evidence>
<dbReference type="InterPro" id="IPR051801">
    <property type="entry name" value="GH28_Enzymes"/>
</dbReference>
<dbReference type="PANTHER" id="PTHR31339">
    <property type="entry name" value="PECTIN LYASE-RELATED"/>
    <property type="match status" value="1"/>
</dbReference>
<comment type="similarity">
    <text evidence="1 4">Belongs to the glycosyl hydrolase 28 family.</text>
</comment>
<reference evidence="5 6" key="1">
    <citation type="submission" date="2018-12" db="EMBL/GenBank/DDBJ databases">
        <title>Sequencing of bacterial isolates from soil warming experiment in Harvard Forest, Massachusetts, USA.</title>
        <authorList>
            <person name="Deangelis K."/>
        </authorList>
    </citation>
    <scope>NUCLEOTIDE SEQUENCE [LARGE SCALE GENOMIC DNA]</scope>
    <source>
        <strain evidence="5 6">EB153</strain>
    </source>
</reference>